<keyword evidence="2" id="KW-1185">Reference proteome</keyword>
<sequence>MGKKSGFCCFGLLKWKRKKKVTSQREEVMGKSKANRVRAREEDDDYYYDWMADPDIDNKAAEFINAKRQLYRSTAAATATATADEAADHTADATHLSN</sequence>
<dbReference type="AlphaFoldDB" id="A0AAV0BUP4"/>
<evidence type="ECO:0000313" key="1">
    <source>
        <dbReference type="EMBL" id="CAH9050616.1"/>
    </source>
</evidence>
<reference evidence="1" key="1">
    <citation type="submission" date="2022-07" db="EMBL/GenBank/DDBJ databases">
        <authorList>
            <person name="Macas J."/>
            <person name="Novak P."/>
            <person name="Neumann P."/>
        </authorList>
    </citation>
    <scope>NUCLEOTIDE SEQUENCE</scope>
</reference>
<protein>
    <submittedName>
        <fullName evidence="1">Uncharacterized protein</fullName>
    </submittedName>
</protein>
<accession>A0AAV0BUP4</accession>
<gene>
    <name evidence="1" type="ORF">CEPIT_LOCUS106</name>
</gene>
<dbReference type="EMBL" id="CAMAPF010000002">
    <property type="protein sequence ID" value="CAH9050616.1"/>
    <property type="molecule type" value="Genomic_DNA"/>
</dbReference>
<name>A0AAV0BUP4_9ASTE</name>
<evidence type="ECO:0000313" key="2">
    <source>
        <dbReference type="Proteomes" id="UP001152523"/>
    </source>
</evidence>
<proteinExistence type="predicted"/>
<dbReference type="PANTHER" id="PTHR33511">
    <property type="entry name" value="OS06G0632400 PROTEIN"/>
    <property type="match status" value="1"/>
</dbReference>
<comment type="caution">
    <text evidence="1">The sequence shown here is derived from an EMBL/GenBank/DDBJ whole genome shotgun (WGS) entry which is preliminary data.</text>
</comment>
<organism evidence="1 2">
    <name type="scientific">Cuscuta epithymum</name>
    <dbReference type="NCBI Taxonomy" id="186058"/>
    <lineage>
        <taxon>Eukaryota</taxon>
        <taxon>Viridiplantae</taxon>
        <taxon>Streptophyta</taxon>
        <taxon>Embryophyta</taxon>
        <taxon>Tracheophyta</taxon>
        <taxon>Spermatophyta</taxon>
        <taxon>Magnoliopsida</taxon>
        <taxon>eudicotyledons</taxon>
        <taxon>Gunneridae</taxon>
        <taxon>Pentapetalae</taxon>
        <taxon>asterids</taxon>
        <taxon>lamiids</taxon>
        <taxon>Solanales</taxon>
        <taxon>Convolvulaceae</taxon>
        <taxon>Cuscuteae</taxon>
        <taxon>Cuscuta</taxon>
        <taxon>Cuscuta subgen. Cuscuta</taxon>
    </lineage>
</organism>
<dbReference type="Proteomes" id="UP001152523">
    <property type="component" value="Unassembled WGS sequence"/>
</dbReference>